<name>A0A0Q9WXX9_DROVI</name>
<sequence length="58" mass="6497">MIFARNDGADLSSNITLLNHLSPTSFKIHPSYVKRYIRTAINQQIGASIYEEGCDIVN</sequence>
<dbReference type="AlphaFoldDB" id="A0A0Q9WXX9"/>
<dbReference type="InParanoid" id="A0A0Q9WXX9"/>
<reference evidence="1 2" key="1">
    <citation type="journal article" date="2007" name="Nature">
        <title>Evolution of genes and genomes on the Drosophila phylogeny.</title>
        <authorList>
            <consortium name="Drosophila 12 Genomes Consortium"/>
            <person name="Clark A.G."/>
            <person name="Eisen M.B."/>
            <person name="Smith D.R."/>
            <person name="Bergman C.M."/>
            <person name="Oliver B."/>
            <person name="Markow T.A."/>
            <person name="Kaufman T.C."/>
            <person name="Kellis M."/>
            <person name="Gelbart W."/>
            <person name="Iyer V.N."/>
            <person name="Pollard D.A."/>
            <person name="Sackton T.B."/>
            <person name="Larracuente A.M."/>
            <person name="Singh N.D."/>
            <person name="Abad J.P."/>
            <person name="Abt D.N."/>
            <person name="Adryan B."/>
            <person name="Aguade M."/>
            <person name="Akashi H."/>
            <person name="Anderson W.W."/>
            <person name="Aquadro C.F."/>
            <person name="Ardell D.H."/>
            <person name="Arguello R."/>
            <person name="Artieri C.G."/>
            <person name="Barbash D.A."/>
            <person name="Barker D."/>
            <person name="Barsanti P."/>
            <person name="Batterham P."/>
            <person name="Batzoglou S."/>
            <person name="Begun D."/>
            <person name="Bhutkar A."/>
            <person name="Blanco E."/>
            <person name="Bosak S.A."/>
            <person name="Bradley R.K."/>
            <person name="Brand A.D."/>
            <person name="Brent M.R."/>
            <person name="Brooks A.N."/>
            <person name="Brown R.H."/>
            <person name="Butlin R.K."/>
            <person name="Caggese C."/>
            <person name="Calvi B.R."/>
            <person name="Bernardo de Carvalho A."/>
            <person name="Caspi A."/>
            <person name="Castrezana S."/>
            <person name="Celniker S.E."/>
            <person name="Chang J.L."/>
            <person name="Chapple C."/>
            <person name="Chatterji S."/>
            <person name="Chinwalla A."/>
            <person name="Civetta A."/>
            <person name="Clifton S.W."/>
            <person name="Comeron J.M."/>
            <person name="Costello J.C."/>
            <person name="Coyne J.A."/>
            <person name="Daub J."/>
            <person name="David R.G."/>
            <person name="Delcher A.L."/>
            <person name="Delehaunty K."/>
            <person name="Do C.B."/>
            <person name="Ebling H."/>
            <person name="Edwards K."/>
            <person name="Eickbush T."/>
            <person name="Evans J.D."/>
            <person name="Filipski A."/>
            <person name="Findeiss S."/>
            <person name="Freyhult E."/>
            <person name="Fulton L."/>
            <person name="Fulton R."/>
            <person name="Garcia A.C."/>
            <person name="Gardiner A."/>
            <person name="Garfield D.A."/>
            <person name="Garvin B.E."/>
            <person name="Gibson G."/>
            <person name="Gilbert D."/>
            <person name="Gnerre S."/>
            <person name="Godfrey J."/>
            <person name="Good R."/>
            <person name="Gotea V."/>
            <person name="Gravely B."/>
            <person name="Greenberg A.J."/>
            <person name="Griffiths-Jones S."/>
            <person name="Gross S."/>
            <person name="Guigo R."/>
            <person name="Gustafson E.A."/>
            <person name="Haerty W."/>
            <person name="Hahn M.W."/>
            <person name="Halligan D.L."/>
            <person name="Halpern A.L."/>
            <person name="Halter G.M."/>
            <person name="Han M.V."/>
            <person name="Heger A."/>
            <person name="Hillier L."/>
            <person name="Hinrichs A.S."/>
            <person name="Holmes I."/>
            <person name="Hoskins R.A."/>
            <person name="Hubisz M.J."/>
            <person name="Hultmark D."/>
            <person name="Huntley M.A."/>
            <person name="Jaffe D.B."/>
            <person name="Jagadeeshan S."/>
            <person name="Jeck W.R."/>
            <person name="Johnson J."/>
            <person name="Jones C.D."/>
            <person name="Jordan W.C."/>
            <person name="Karpen G.H."/>
            <person name="Kataoka E."/>
            <person name="Keightley P.D."/>
            <person name="Kheradpour P."/>
            <person name="Kirkness E.F."/>
            <person name="Koerich L.B."/>
            <person name="Kristiansen K."/>
            <person name="Kudrna D."/>
            <person name="Kulathinal R.J."/>
            <person name="Kumar S."/>
            <person name="Kwok R."/>
            <person name="Lander E."/>
            <person name="Langley C.H."/>
            <person name="Lapoint R."/>
            <person name="Lazzaro B.P."/>
            <person name="Lee S.J."/>
            <person name="Levesque L."/>
            <person name="Li R."/>
            <person name="Lin C.F."/>
            <person name="Lin M.F."/>
            <person name="Lindblad-Toh K."/>
            <person name="Llopart A."/>
            <person name="Long M."/>
            <person name="Low L."/>
            <person name="Lozovsky E."/>
            <person name="Lu J."/>
            <person name="Luo M."/>
            <person name="Machado C.A."/>
            <person name="Makalowski W."/>
            <person name="Marzo M."/>
            <person name="Matsuda M."/>
            <person name="Matzkin L."/>
            <person name="McAllister B."/>
            <person name="McBride C.S."/>
            <person name="McKernan B."/>
            <person name="McKernan K."/>
            <person name="Mendez-Lago M."/>
            <person name="Minx P."/>
            <person name="Mollenhauer M.U."/>
            <person name="Montooth K."/>
            <person name="Mount S.M."/>
            <person name="Mu X."/>
            <person name="Myers E."/>
            <person name="Negre B."/>
            <person name="Newfeld S."/>
            <person name="Nielsen R."/>
            <person name="Noor M.A."/>
            <person name="O'Grady P."/>
            <person name="Pachter L."/>
            <person name="Papaceit M."/>
            <person name="Parisi M.J."/>
            <person name="Parisi M."/>
            <person name="Parts L."/>
            <person name="Pedersen J.S."/>
            <person name="Pesole G."/>
            <person name="Phillippy A.M."/>
            <person name="Ponting C.P."/>
            <person name="Pop M."/>
            <person name="Porcelli D."/>
            <person name="Powell J.R."/>
            <person name="Prohaska S."/>
            <person name="Pruitt K."/>
            <person name="Puig M."/>
            <person name="Quesneville H."/>
            <person name="Ram K.R."/>
            <person name="Rand D."/>
            <person name="Rasmussen M.D."/>
            <person name="Reed L.K."/>
            <person name="Reenan R."/>
            <person name="Reily A."/>
            <person name="Remington K.A."/>
            <person name="Rieger T.T."/>
            <person name="Ritchie M.G."/>
            <person name="Robin C."/>
            <person name="Rogers Y.H."/>
            <person name="Rohde C."/>
            <person name="Rozas J."/>
            <person name="Rubenfield M.J."/>
            <person name="Ruiz A."/>
            <person name="Russo S."/>
            <person name="Salzberg S.L."/>
            <person name="Sanchez-Gracia A."/>
            <person name="Saranga D.J."/>
            <person name="Sato H."/>
            <person name="Schaeffer S.W."/>
            <person name="Schatz M.C."/>
            <person name="Schlenke T."/>
            <person name="Schwartz R."/>
            <person name="Segarra C."/>
            <person name="Singh R.S."/>
            <person name="Sirot L."/>
            <person name="Sirota M."/>
            <person name="Sisneros N.B."/>
            <person name="Smith C.D."/>
            <person name="Smith T.F."/>
            <person name="Spieth J."/>
            <person name="Stage D.E."/>
            <person name="Stark A."/>
            <person name="Stephan W."/>
            <person name="Strausberg R.L."/>
            <person name="Strempel S."/>
            <person name="Sturgill D."/>
            <person name="Sutton G."/>
            <person name="Sutton G.G."/>
            <person name="Tao W."/>
            <person name="Teichmann S."/>
            <person name="Tobari Y.N."/>
            <person name="Tomimura Y."/>
            <person name="Tsolas J.M."/>
            <person name="Valente V.L."/>
            <person name="Venter E."/>
            <person name="Venter J.C."/>
            <person name="Vicario S."/>
            <person name="Vieira F.G."/>
            <person name="Vilella A.J."/>
            <person name="Villasante A."/>
            <person name="Walenz B."/>
            <person name="Wang J."/>
            <person name="Wasserman M."/>
            <person name="Watts T."/>
            <person name="Wilson D."/>
            <person name="Wilson R.K."/>
            <person name="Wing R.A."/>
            <person name="Wolfner M.F."/>
            <person name="Wong A."/>
            <person name="Wong G.K."/>
            <person name="Wu C.I."/>
            <person name="Wu G."/>
            <person name="Yamamoto D."/>
            <person name="Yang H.P."/>
            <person name="Yang S.P."/>
            <person name="Yorke J.A."/>
            <person name="Yoshida K."/>
            <person name="Zdobnov E."/>
            <person name="Zhang P."/>
            <person name="Zhang Y."/>
            <person name="Zimin A.V."/>
            <person name="Baldwin J."/>
            <person name="Abdouelleil A."/>
            <person name="Abdulkadir J."/>
            <person name="Abebe A."/>
            <person name="Abera B."/>
            <person name="Abreu J."/>
            <person name="Acer S.C."/>
            <person name="Aftuck L."/>
            <person name="Alexander A."/>
            <person name="An P."/>
            <person name="Anderson E."/>
            <person name="Anderson S."/>
            <person name="Arachi H."/>
            <person name="Azer M."/>
            <person name="Bachantsang P."/>
            <person name="Barry A."/>
            <person name="Bayul T."/>
            <person name="Berlin A."/>
            <person name="Bessette D."/>
            <person name="Bloom T."/>
            <person name="Blye J."/>
            <person name="Boguslavskiy L."/>
            <person name="Bonnet C."/>
            <person name="Boukhgalter B."/>
            <person name="Bourzgui I."/>
            <person name="Brown A."/>
            <person name="Cahill P."/>
            <person name="Channer S."/>
            <person name="Cheshatsang Y."/>
            <person name="Chuda L."/>
            <person name="Citroen M."/>
            <person name="Collymore A."/>
            <person name="Cooke P."/>
            <person name="Costello M."/>
            <person name="D'Aco K."/>
            <person name="Daza R."/>
            <person name="De Haan G."/>
            <person name="DeGray S."/>
            <person name="DeMaso C."/>
            <person name="Dhargay N."/>
            <person name="Dooley K."/>
            <person name="Dooley E."/>
            <person name="Doricent M."/>
            <person name="Dorje P."/>
            <person name="Dorjee K."/>
            <person name="Dupes A."/>
            <person name="Elong R."/>
            <person name="Falk J."/>
            <person name="Farina A."/>
            <person name="Faro S."/>
            <person name="Ferguson D."/>
            <person name="Fisher S."/>
            <person name="Foley C.D."/>
            <person name="Franke A."/>
            <person name="Friedrich D."/>
            <person name="Gadbois L."/>
            <person name="Gearin G."/>
            <person name="Gearin C.R."/>
            <person name="Giannoukos G."/>
            <person name="Goode T."/>
            <person name="Graham J."/>
            <person name="Grandbois E."/>
            <person name="Grewal S."/>
            <person name="Gyaltsen K."/>
            <person name="Hafez N."/>
            <person name="Hagos B."/>
            <person name="Hall J."/>
            <person name="Henson C."/>
            <person name="Hollinger A."/>
            <person name="Honan T."/>
            <person name="Huard M.D."/>
            <person name="Hughes L."/>
            <person name="Hurhula B."/>
            <person name="Husby M.E."/>
            <person name="Kamat A."/>
            <person name="Kanga B."/>
            <person name="Kashin S."/>
            <person name="Khazanovich D."/>
            <person name="Kisner P."/>
            <person name="Lance K."/>
            <person name="Lara M."/>
            <person name="Lee W."/>
            <person name="Lennon N."/>
            <person name="Letendre F."/>
            <person name="LeVine R."/>
            <person name="Lipovsky A."/>
            <person name="Liu X."/>
            <person name="Liu J."/>
            <person name="Liu S."/>
            <person name="Lokyitsang T."/>
            <person name="Lokyitsang Y."/>
            <person name="Lubonja R."/>
            <person name="Lui A."/>
            <person name="MacDonald P."/>
            <person name="Magnisalis V."/>
            <person name="Maru K."/>
            <person name="Matthews C."/>
            <person name="McCusker W."/>
            <person name="McDonough S."/>
            <person name="Mehta T."/>
            <person name="Meldrim J."/>
            <person name="Meneus L."/>
            <person name="Mihai O."/>
            <person name="Mihalev A."/>
            <person name="Mihova T."/>
            <person name="Mittelman R."/>
            <person name="Mlenga V."/>
            <person name="Montmayeur A."/>
            <person name="Mulrain L."/>
            <person name="Navidi A."/>
            <person name="Naylor J."/>
            <person name="Negash T."/>
            <person name="Nguyen T."/>
            <person name="Nguyen N."/>
            <person name="Nicol R."/>
            <person name="Norbu C."/>
            <person name="Norbu N."/>
            <person name="Novod N."/>
            <person name="O'Neill B."/>
            <person name="Osman S."/>
            <person name="Markiewicz E."/>
            <person name="Oyono O.L."/>
            <person name="Patti C."/>
            <person name="Phunkhang P."/>
            <person name="Pierre F."/>
            <person name="Priest M."/>
            <person name="Raghuraman S."/>
            <person name="Rege F."/>
            <person name="Reyes R."/>
            <person name="Rise C."/>
            <person name="Rogov P."/>
            <person name="Ross K."/>
            <person name="Ryan E."/>
            <person name="Settipalli S."/>
            <person name="Shea T."/>
            <person name="Sherpa N."/>
            <person name="Shi L."/>
            <person name="Shih D."/>
            <person name="Sparrow T."/>
            <person name="Spaulding J."/>
            <person name="Stalker J."/>
            <person name="Stange-Thomann N."/>
            <person name="Stavropoulos S."/>
            <person name="Stone C."/>
            <person name="Strader C."/>
            <person name="Tesfaye S."/>
            <person name="Thomson T."/>
            <person name="Thoulutsang Y."/>
            <person name="Thoulutsang D."/>
            <person name="Topham K."/>
            <person name="Topping I."/>
            <person name="Tsamla T."/>
            <person name="Vassiliev H."/>
            <person name="Vo A."/>
            <person name="Wangchuk T."/>
            <person name="Wangdi T."/>
            <person name="Weiand M."/>
            <person name="Wilkinson J."/>
            <person name="Wilson A."/>
            <person name="Yadav S."/>
            <person name="Young G."/>
            <person name="Yu Q."/>
            <person name="Zembek L."/>
            <person name="Zhong D."/>
            <person name="Zimmer A."/>
            <person name="Zwirko Z."/>
            <person name="Jaffe D.B."/>
            <person name="Alvarez P."/>
            <person name="Brockman W."/>
            <person name="Butler J."/>
            <person name="Chin C."/>
            <person name="Gnerre S."/>
            <person name="Grabherr M."/>
            <person name="Kleber M."/>
            <person name="Mauceli E."/>
            <person name="MacCallum I."/>
        </authorList>
    </citation>
    <scope>NUCLEOTIDE SEQUENCE [LARGE SCALE GENOMIC DNA]</scope>
    <source>
        <strain evidence="2">Tucson 15010-1051.87</strain>
    </source>
</reference>
<evidence type="ECO:0000313" key="1">
    <source>
        <dbReference type="EMBL" id="KRF85269.1"/>
    </source>
</evidence>
<gene>
    <name evidence="1" type="primary">Dvir\GJ26599</name>
    <name evidence="1" type="ORF">Dvir_GJ26599</name>
</gene>
<protein>
    <submittedName>
        <fullName evidence="1">Uncharacterized protein</fullName>
    </submittedName>
</protein>
<dbReference type="EMBL" id="CH940658">
    <property type="protein sequence ID" value="KRF85269.1"/>
    <property type="molecule type" value="Genomic_DNA"/>
</dbReference>
<evidence type="ECO:0000313" key="2">
    <source>
        <dbReference type="Proteomes" id="UP000008792"/>
    </source>
</evidence>
<keyword evidence="2" id="KW-1185">Reference proteome</keyword>
<proteinExistence type="predicted"/>
<organism evidence="1 2">
    <name type="scientific">Drosophila virilis</name>
    <name type="common">Fruit fly</name>
    <dbReference type="NCBI Taxonomy" id="7244"/>
    <lineage>
        <taxon>Eukaryota</taxon>
        <taxon>Metazoa</taxon>
        <taxon>Ecdysozoa</taxon>
        <taxon>Arthropoda</taxon>
        <taxon>Hexapoda</taxon>
        <taxon>Insecta</taxon>
        <taxon>Pterygota</taxon>
        <taxon>Neoptera</taxon>
        <taxon>Endopterygota</taxon>
        <taxon>Diptera</taxon>
        <taxon>Brachycera</taxon>
        <taxon>Muscomorpha</taxon>
        <taxon>Ephydroidea</taxon>
        <taxon>Drosophilidae</taxon>
        <taxon>Drosophila</taxon>
    </lineage>
</organism>
<accession>A0A0Q9WXX9</accession>
<dbReference type="Proteomes" id="UP000008792">
    <property type="component" value="Unassembled WGS sequence"/>
</dbReference>